<feature type="compositionally biased region" description="Basic and acidic residues" evidence="6">
    <location>
        <begin position="375"/>
        <end position="389"/>
    </location>
</feature>
<feature type="domain" description="BZIP" evidence="7">
    <location>
        <begin position="172"/>
        <end position="186"/>
    </location>
</feature>
<evidence type="ECO:0000256" key="1">
    <source>
        <dbReference type="ARBA" id="ARBA00004123"/>
    </source>
</evidence>
<dbReference type="InterPro" id="IPR004827">
    <property type="entry name" value="bZIP"/>
</dbReference>
<keyword evidence="4" id="KW-0804">Transcription</keyword>
<evidence type="ECO:0000313" key="9">
    <source>
        <dbReference type="Proteomes" id="UP001337655"/>
    </source>
</evidence>
<organism evidence="8 9">
    <name type="scientific">Saxophila tyrrhenica</name>
    <dbReference type="NCBI Taxonomy" id="1690608"/>
    <lineage>
        <taxon>Eukaryota</taxon>
        <taxon>Fungi</taxon>
        <taxon>Dikarya</taxon>
        <taxon>Ascomycota</taxon>
        <taxon>Pezizomycotina</taxon>
        <taxon>Dothideomycetes</taxon>
        <taxon>Dothideomycetidae</taxon>
        <taxon>Mycosphaerellales</taxon>
        <taxon>Extremaceae</taxon>
        <taxon>Saxophila</taxon>
    </lineage>
</organism>
<dbReference type="PANTHER" id="PTHR13044:SF14">
    <property type="entry name" value="CRYPTOCEPHAL, ISOFORM A"/>
    <property type="match status" value="1"/>
</dbReference>
<dbReference type="Gene3D" id="1.20.5.170">
    <property type="match status" value="1"/>
</dbReference>
<evidence type="ECO:0000256" key="4">
    <source>
        <dbReference type="ARBA" id="ARBA00023163"/>
    </source>
</evidence>
<sequence>MGQINQTAGMINARQVPFPSSPRSRTYAIEPGTSAAPPLPTQSANPRTDHGPSRTDQSARSSHRGSIDYRNLSASASPSTSYSSYSQASHTSPATQYATTTGPPAFHGSNDPLHIGARQANPMGPERQRPLGIPISSSGGQNVYQMMSLETTSGTVQLPVDVQGASRVADEKRRRNAGASARFRQRRKEKERESTTAISKLEQQVKELSEDVDFYRREREFLAGVLIHVPGGDRHFPRPSSPRHRRSSNVSLPGPIGVGTATFPMAQEQMVQSPGEGRKVRRRTSTMSLPPPPPAPQMHPAGTPIQQGYGQQPFGGPLGPPPPPPPSQRGSYPTNNPPMRGGRLPSPAETARHPQQLPALPQVLQPPAQWGAHQGAERPRDPNQPRETR</sequence>
<proteinExistence type="predicted"/>
<feature type="compositionally biased region" description="Low complexity" evidence="6">
    <location>
        <begin position="73"/>
        <end position="94"/>
    </location>
</feature>
<keyword evidence="3" id="KW-0238">DNA-binding</keyword>
<dbReference type="GO" id="GO:0005634">
    <property type="term" value="C:nucleus"/>
    <property type="evidence" value="ECO:0007669"/>
    <property type="project" value="UniProtKB-SubCell"/>
</dbReference>
<dbReference type="PROSITE" id="PS00036">
    <property type="entry name" value="BZIP_BASIC"/>
    <property type="match status" value="1"/>
</dbReference>
<dbReference type="GO" id="GO:0000977">
    <property type="term" value="F:RNA polymerase II transcription regulatory region sequence-specific DNA binding"/>
    <property type="evidence" value="ECO:0007669"/>
    <property type="project" value="TreeGrafter"/>
</dbReference>
<dbReference type="PANTHER" id="PTHR13044">
    <property type="entry name" value="ACTIVATING TRANSCRIPTION FACTOR ATF 4/5"/>
    <property type="match status" value="1"/>
</dbReference>
<dbReference type="EMBL" id="JAVRRT010000028">
    <property type="protein sequence ID" value="KAK5163106.1"/>
    <property type="molecule type" value="Genomic_DNA"/>
</dbReference>
<comment type="subcellular location">
    <subcellularLocation>
        <location evidence="1">Nucleus</location>
    </subcellularLocation>
</comment>
<dbReference type="InterPro" id="IPR046347">
    <property type="entry name" value="bZIP_sf"/>
</dbReference>
<dbReference type="GO" id="GO:0001228">
    <property type="term" value="F:DNA-binding transcription activator activity, RNA polymerase II-specific"/>
    <property type="evidence" value="ECO:0007669"/>
    <property type="project" value="TreeGrafter"/>
</dbReference>
<feature type="region of interest" description="Disordered" evidence="6">
    <location>
        <begin position="232"/>
        <end position="389"/>
    </location>
</feature>
<dbReference type="Proteomes" id="UP001337655">
    <property type="component" value="Unassembled WGS sequence"/>
</dbReference>
<dbReference type="Pfam" id="PF07716">
    <property type="entry name" value="bZIP_2"/>
    <property type="match status" value="1"/>
</dbReference>
<evidence type="ECO:0000256" key="2">
    <source>
        <dbReference type="ARBA" id="ARBA00023015"/>
    </source>
</evidence>
<gene>
    <name evidence="8" type="ORF">LTR77_010890</name>
</gene>
<dbReference type="AlphaFoldDB" id="A0AAV9NU75"/>
<dbReference type="CDD" id="cd14705">
    <property type="entry name" value="bZIP_Zip1"/>
    <property type="match status" value="1"/>
</dbReference>
<dbReference type="RefSeq" id="XP_064653654.1">
    <property type="nucleotide sequence ID" value="XM_064808106.1"/>
</dbReference>
<evidence type="ECO:0000256" key="6">
    <source>
        <dbReference type="SAM" id="MobiDB-lite"/>
    </source>
</evidence>
<evidence type="ECO:0000256" key="3">
    <source>
        <dbReference type="ARBA" id="ARBA00023125"/>
    </source>
</evidence>
<reference evidence="8 9" key="1">
    <citation type="submission" date="2023-08" db="EMBL/GenBank/DDBJ databases">
        <title>Black Yeasts Isolated from many extreme environments.</title>
        <authorList>
            <person name="Coleine C."/>
            <person name="Stajich J.E."/>
            <person name="Selbmann L."/>
        </authorList>
    </citation>
    <scope>NUCLEOTIDE SEQUENCE [LARGE SCALE GENOMIC DNA]</scope>
    <source>
        <strain evidence="8 9">CCFEE 5935</strain>
    </source>
</reference>
<feature type="compositionally biased region" description="Pro residues" evidence="6">
    <location>
        <begin position="318"/>
        <end position="327"/>
    </location>
</feature>
<feature type="compositionally biased region" description="Low complexity" evidence="6">
    <location>
        <begin position="298"/>
        <end position="315"/>
    </location>
</feature>
<feature type="compositionally biased region" description="Low complexity" evidence="6">
    <location>
        <begin position="354"/>
        <end position="369"/>
    </location>
</feature>
<keyword evidence="9" id="KW-1185">Reference proteome</keyword>
<keyword evidence="2" id="KW-0805">Transcription regulation</keyword>
<feature type="region of interest" description="Disordered" evidence="6">
    <location>
        <begin position="1"/>
        <end position="139"/>
    </location>
</feature>
<feature type="region of interest" description="Disordered" evidence="6">
    <location>
        <begin position="166"/>
        <end position="196"/>
    </location>
</feature>
<protein>
    <recommendedName>
        <fullName evidence="7">BZIP domain-containing protein</fullName>
    </recommendedName>
</protein>
<name>A0AAV9NU75_9PEZI</name>
<dbReference type="SUPFAM" id="SSF57959">
    <property type="entry name" value="Leucine zipper domain"/>
    <property type="match status" value="1"/>
</dbReference>
<evidence type="ECO:0000256" key="5">
    <source>
        <dbReference type="ARBA" id="ARBA00023242"/>
    </source>
</evidence>
<keyword evidence="5" id="KW-0539">Nucleus</keyword>
<accession>A0AAV9NU75</accession>
<comment type="caution">
    <text evidence="8">The sequence shown here is derived from an EMBL/GenBank/DDBJ whole genome shotgun (WGS) entry which is preliminary data.</text>
</comment>
<evidence type="ECO:0000313" key="8">
    <source>
        <dbReference type="EMBL" id="KAK5163106.1"/>
    </source>
</evidence>
<evidence type="ECO:0000259" key="7">
    <source>
        <dbReference type="PROSITE" id="PS00036"/>
    </source>
</evidence>
<dbReference type="GeneID" id="89932214"/>